<dbReference type="InterPro" id="IPR038450">
    <property type="entry name" value="PSII_Psb27_sf"/>
</dbReference>
<dbReference type="GeneID" id="34946074"/>
<dbReference type="GO" id="GO:0009543">
    <property type="term" value="C:chloroplast thylakoid lumen"/>
    <property type="evidence" value="ECO:0007669"/>
    <property type="project" value="TreeGrafter"/>
</dbReference>
<dbReference type="Pfam" id="PF13326">
    <property type="entry name" value="PSII_Pbs27"/>
    <property type="match status" value="1"/>
</dbReference>
<dbReference type="GO" id="GO:0010207">
    <property type="term" value="P:photosystem II assembly"/>
    <property type="evidence" value="ECO:0007669"/>
    <property type="project" value="InterPro"/>
</dbReference>
<dbReference type="InterPro" id="IPR006311">
    <property type="entry name" value="TAT_signal"/>
</dbReference>
<accession>A0A090MCY6</accession>
<organism evidence="1 2">
    <name type="scientific">Ostreococcus tauri</name>
    <name type="common">Marine green alga</name>
    <dbReference type="NCBI Taxonomy" id="70448"/>
    <lineage>
        <taxon>Eukaryota</taxon>
        <taxon>Viridiplantae</taxon>
        <taxon>Chlorophyta</taxon>
        <taxon>Mamiellophyceae</taxon>
        <taxon>Mamiellales</taxon>
        <taxon>Bathycoccaceae</taxon>
        <taxon>Ostreococcus</taxon>
    </lineage>
</organism>
<dbReference type="GO" id="GO:0009523">
    <property type="term" value="C:photosystem II"/>
    <property type="evidence" value="ECO:0007669"/>
    <property type="project" value="InterPro"/>
</dbReference>
<evidence type="ECO:0000313" key="1">
    <source>
        <dbReference type="EMBL" id="CEG01565.1"/>
    </source>
</evidence>
<dbReference type="OrthoDB" id="419533at2759"/>
<dbReference type="PANTHER" id="PTHR34041">
    <property type="entry name" value="PHOTOSYSTEM II REPAIR PROTEIN PSB27-H1, CHLOROPLASTIC"/>
    <property type="match status" value="1"/>
</dbReference>
<reference evidence="2" key="1">
    <citation type="journal article" date="2006" name="Proc. Natl. Acad. Sci. U.S.A.">
        <title>Genome analysis of the smallest free-living eukaryote Ostreococcus tauri unveils many unique features.</title>
        <authorList>
            <person name="Derelle E."/>
            <person name="Ferraz C."/>
            <person name="Rombauts S."/>
            <person name="Rouze P."/>
            <person name="Worden A.Z."/>
            <person name="Robbens S."/>
            <person name="Partensky F."/>
            <person name="Degroeve S."/>
            <person name="Echeynie S."/>
            <person name="Cooke R."/>
            <person name="Saeys Y."/>
            <person name="Wuyts J."/>
            <person name="Jabbari K."/>
            <person name="Bowler C."/>
            <person name="Panaud O."/>
            <person name="Piegu B."/>
            <person name="Ball S.G."/>
            <person name="Ral J.-P."/>
            <person name="Bouget F.-Y."/>
            <person name="Piganeau G."/>
            <person name="De Baets B."/>
            <person name="Picard A."/>
            <person name="Delseny M."/>
            <person name="Demaille J."/>
            <person name="Van de Peer Y."/>
            <person name="Moreau H."/>
        </authorList>
    </citation>
    <scope>NUCLEOTIDE SEQUENCE [LARGE SCALE GENOMIC DNA]</scope>
    <source>
        <strain evidence="2">OTTH 0595 / CCAP 157/2 / RCC745</strain>
    </source>
</reference>
<dbReference type="Proteomes" id="UP000009170">
    <property type="component" value="Unassembled WGS sequence"/>
</dbReference>
<dbReference type="STRING" id="70448.A0A090MCY6"/>
<protein>
    <submittedName>
        <fullName evidence="1">Twin-arginine translocation pathway, signal sequence</fullName>
    </submittedName>
</protein>
<evidence type="ECO:0000313" key="2">
    <source>
        <dbReference type="Proteomes" id="UP000009170"/>
    </source>
</evidence>
<dbReference type="PANTHER" id="PTHR34041:SF1">
    <property type="entry name" value="PHOTOSYSTEM II REPAIR PROTEIN PSB27-H1, CHLOROPLASTIC"/>
    <property type="match status" value="1"/>
</dbReference>
<dbReference type="AlphaFoldDB" id="A0A090MCY6"/>
<comment type="caution">
    <text evidence="1">The sequence shown here is derived from an EMBL/GenBank/DDBJ whole genome shotgun (WGS) entry which is preliminary data.</text>
</comment>
<name>A0A090MCY6_OSTTA</name>
<dbReference type="PROSITE" id="PS51318">
    <property type="entry name" value="TAT"/>
    <property type="match status" value="1"/>
</dbReference>
<dbReference type="EMBL" id="CAID01000008">
    <property type="protein sequence ID" value="CEG01565.1"/>
    <property type="molecule type" value="Genomic_DNA"/>
</dbReference>
<dbReference type="GO" id="GO:0010206">
    <property type="term" value="P:photosystem II repair"/>
    <property type="evidence" value="ECO:0007669"/>
    <property type="project" value="InterPro"/>
</dbReference>
<dbReference type="HAMAP" id="MF_01481">
    <property type="entry name" value="PSII_Psb27"/>
    <property type="match status" value="1"/>
</dbReference>
<dbReference type="RefSeq" id="XP_022841036.1">
    <property type="nucleotide sequence ID" value="XM_022983639.1"/>
</dbReference>
<dbReference type="FunCoup" id="A0A090MCY6">
    <property type="interactions" value="476"/>
</dbReference>
<dbReference type="InParanoid" id="A0A090MCY6"/>
<sequence length="182" mass="19832">MFAISAAPACVRDAARTRVAPAKRSRATSVVVASARATSGDVTLDRRQFVRSFALAAATLGVSAPREARAFLGFGESKEAAYSTDTKAIIEQVKATLEMAPGTEGREESINKTRTMTNAWVAKYRRDNATTGKPSYGQVYSALNAVSGHFNNFGTKYPFPAKRRDRVFDEFKSAELLLERGR</sequence>
<dbReference type="KEGG" id="ota:OT_ostta08g03340"/>
<proteinExistence type="inferred from homology"/>
<dbReference type="InterPro" id="IPR025585">
    <property type="entry name" value="PSII_Psb27"/>
</dbReference>
<reference evidence="1 2" key="2">
    <citation type="journal article" date="2014" name="BMC Genomics">
        <title>An improved genome of the model marine alga Ostreococcus tauri unfolds by assessing Illumina de novo assemblies.</title>
        <authorList>
            <person name="Blanc-Mathieu R."/>
            <person name="Verhelst B."/>
            <person name="Derelle E."/>
            <person name="Rombauts S."/>
            <person name="Bouget F.Y."/>
            <person name="Carre I."/>
            <person name="Chateau A."/>
            <person name="Eyre-Walker A."/>
            <person name="Grimsley N."/>
            <person name="Moreau H."/>
            <person name="Piegu B."/>
            <person name="Rivals E."/>
            <person name="Schackwitz W."/>
            <person name="Van de Peer Y."/>
            <person name="Piganeau G."/>
        </authorList>
    </citation>
    <scope>NUCLEOTIDE SEQUENCE [LARGE SCALE GENOMIC DNA]</scope>
    <source>
        <strain evidence="2">OTTH 0595 / CCAP 157/2 / RCC745</strain>
    </source>
</reference>
<keyword evidence="2" id="KW-1185">Reference proteome</keyword>
<dbReference type="Gene3D" id="1.20.58.810">
    <property type="entry name" value="Photosystem II Pbs27"/>
    <property type="match status" value="1"/>
</dbReference>
<gene>
    <name evidence="1" type="ORF">OT_ostta08g03340</name>
</gene>